<protein>
    <recommendedName>
        <fullName evidence="1">Proteasome assembly chaperone 2</fullName>
    </recommendedName>
</protein>
<keyword evidence="5" id="KW-1185">Reference proteome</keyword>
<comment type="similarity">
    <text evidence="3">Belongs to the PSMG2 family.</text>
</comment>
<proteinExistence type="inferred from homology"/>
<dbReference type="OrthoDB" id="10260712at2759"/>
<dbReference type="GO" id="GO:0005634">
    <property type="term" value="C:nucleus"/>
    <property type="evidence" value="ECO:0007669"/>
    <property type="project" value="TreeGrafter"/>
</dbReference>
<evidence type="ECO:0000313" key="5">
    <source>
        <dbReference type="Proteomes" id="UP001165080"/>
    </source>
</evidence>
<evidence type="ECO:0000256" key="3">
    <source>
        <dbReference type="ARBA" id="ARBA00025745"/>
    </source>
</evidence>
<reference evidence="4 5" key="1">
    <citation type="journal article" date="2023" name="Commun. Biol.">
        <title>Reorganization of the ancestral sex-determining regions during the evolution of trioecy in Pleodorina starrii.</title>
        <authorList>
            <person name="Takahashi K."/>
            <person name="Suzuki S."/>
            <person name="Kawai-Toyooka H."/>
            <person name="Yamamoto K."/>
            <person name="Hamaji T."/>
            <person name="Ootsuki R."/>
            <person name="Yamaguchi H."/>
            <person name="Kawachi M."/>
            <person name="Higashiyama T."/>
            <person name="Nozaki H."/>
        </authorList>
    </citation>
    <scope>NUCLEOTIDE SEQUENCE [LARGE SCALE GENOMIC DNA]</scope>
    <source>
        <strain evidence="4 5">NIES-4479</strain>
    </source>
</reference>
<dbReference type="InterPro" id="IPR038389">
    <property type="entry name" value="PSMG2_sf"/>
</dbReference>
<evidence type="ECO:0000256" key="2">
    <source>
        <dbReference type="ARBA" id="ARBA00023186"/>
    </source>
</evidence>
<dbReference type="Gene3D" id="3.40.50.10900">
    <property type="entry name" value="PAC-like subunit"/>
    <property type="match status" value="1"/>
</dbReference>
<name>A0A9W6F0J1_9CHLO</name>
<comment type="caution">
    <text evidence="4">The sequence shown here is derived from an EMBL/GenBank/DDBJ whole genome shotgun (WGS) entry which is preliminary data.</text>
</comment>
<accession>A0A9W6F0J1</accession>
<dbReference type="EMBL" id="BRXU01000005">
    <property type="protein sequence ID" value="GLC52183.1"/>
    <property type="molecule type" value="Genomic_DNA"/>
</dbReference>
<dbReference type="GO" id="GO:0005829">
    <property type="term" value="C:cytosol"/>
    <property type="evidence" value="ECO:0007669"/>
    <property type="project" value="TreeGrafter"/>
</dbReference>
<keyword evidence="2" id="KW-0143">Chaperone</keyword>
<dbReference type="Pfam" id="PF09754">
    <property type="entry name" value="PAC2"/>
    <property type="match status" value="1"/>
</dbReference>
<dbReference type="InterPro" id="IPR016562">
    <property type="entry name" value="Proteasome_assmbl_chp_2_euk"/>
</dbReference>
<evidence type="ECO:0000313" key="4">
    <source>
        <dbReference type="EMBL" id="GLC52183.1"/>
    </source>
</evidence>
<dbReference type="Proteomes" id="UP001165080">
    <property type="component" value="Unassembled WGS sequence"/>
</dbReference>
<sequence length="290" mass="29559">MLCELGPEALDALKGAIVVLPAVAYANVGELAIDVLVATLRPKSLGAVESVNVLPVVGNDAYDVDPSPQQPQQPGRLATALELFSVPGRPLVFLQQRAPAALGRQSAFAAELVGWLVEAGAAALVVLSGLDAGLRRDMQLDSSPLRYLASSEELRAACAAAAAGPQATGPPAMELEGEIREEELALHHSLPPWPLVSECGKRNLPHVLMGCFSAEGDNAGEGLRLAAAAMQLLATMRPGPGAGAGAGAAMAGAKGEAVLEMAGVGAAALALRAPPSWAGLYGRAFPAEIF</sequence>
<gene>
    <name evidence="4" type="primary">PLEST009578</name>
    <name evidence="4" type="ORF">PLESTB_000592500</name>
</gene>
<evidence type="ECO:0000256" key="1">
    <source>
        <dbReference type="ARBA" id="ARBA00019186"/>
    </source>
</evidence>
<dbReference type="InterPro" id="IPR019151">
    <property type="entry name" value="Proteasome_assmbl_chaperone_2"/>
</dbReference>
<dbReference type="GO" id="GO:0043248">
    <property type="term" value="P:proteasome assembly"/>
    <property type="evidence" value="ECO:0007669"/>
    <property type="project" value="TreeGrafter"/>
</dbReference>
<dbReference type="AlphaFoldDB" id="A0A9W6F0J1"/>
<dbReference type="PANTHER" id="PTHR12970:SF1">
    <property type="entry name" value="PROTEASOME ASSEMBLY CHAPERONE 2"/>
    <property type="match status" value="1"/>
</dbReference>
<organism evidence="4 5">
    <name type="scientific">Pleodorina starrii</name>
    <dbReference type="NCBI Taxonomy" id="330485"/>
    <lineage>
        <taxon>Eukaryota</taxon>
        <taxon>Viridiplantae</taxon>
        <taxon>Chlorophyta</taxon>
        <taxon>core chlorophytes</taxon>
        <taxon>Chlorophyceae</taxon>
        <taxon>CS clade</taxon>
        <taxon>Chlamydomonadales</taxon>
        <taxon>Volvocaceae</taxon>
        <taxon>Pleodorina</taxon>
    </lineage>
</organism>
<dbReference type="PANTHER" id="PTHR12970">
    <property type="entry name" value="PROTEASOME ASSEMBLY CHAPERONE 2"/>
    <property type="match status" value="1"/>
</dbReference>